<dbReference type="InterPro" id="IPR005811">
    <property type="entry name" value="SUCC_ACL_C"/>
</dbReference>
<feature type="binding site" evidence="7">
    <location>
        <position position="217"/>
    </location>
    <ligand>
        <name>Mg(2+)</name>
        <dbReference type="ChEBI" id="CHEBI:18420"/>
    </ligand>
</feature>
<dbReference type="PROSITE" id="PS50975">
    <property type="entry name" value="ATP_GRASP"/>
    <property type="match status" value="1"/>
</dbReference>
<dbReference type="AlphaFoldDB" id="A0A395LVZ1"/>
<dbReference type="Pfam" id="PF08442">
    <property type="entry name" value="ATP-grasp_2"/>
    <property type="match status" value="1"/>
</dbReference>
<evidence type="ECO:0000256" key="1">
    <source>
        <dbReference type="ARBA" id="ARBA00009182"/>
    </source>
</evidence>
<keyword evidence="7 8" id="KW-0067">ATP-binding</keyword>
<feature type="binding site" evidence="7">
    <location>
        <position position="268"/>
    </location>
    <ligand>
        <name>substrate</name>
        <note>ligand shared with subunit alpha</note>
    </ligand>
</feature>
<dbReference type="Pfam" id="PF00549">
    <property type="entry name" value="Ligase_CoA"/>
    <property type="match status" value="1"/>
</dbReference>
<dbReference type="FunFam" id="3.40.50.261:FF:000001">
    <property type="entry name" value="Succinate--CoA ligase [ADP-forming] subunit beta"/>
    <property type="match status" value="1"/>
</dbReference>
<evidence type="ECO:0000259" key="9">
    <source>
        <dbReference type="PROSITE" id="PS50975"/>
    </source>
</evidence>
<dbReference type="InterPro" id="IPR017866">
    <property type="entry name" value="Succ-CoA_synthase_bsu_CS"/>
</dbReference>
<feature type="binding site" evidence="7">
    <location>
        <position position="106"/>
    </location>
    <ligand>
        <name>ATP</name>
        <dbReference type="ChEBI" id="CHEBI:30616"/>
    </ligand>
</feature>
<dbReference type="InterPro" id="IPR016102">
    <property type="entry name" value="Succinyl-CoA_synth-like"/>
</dbReference>
<dbReference type="SUPFAM" id="SSF56059">
    <property type="entry name" value="Glutathione synthetase ATP-binding domain-like"/>
    <property type="match status" value="1"/>
</dbReference>
<dbReference type="GO" id="GO:0004775">
    <property type="term" value="F:succinate-CoA ligase (ADP-forming) activity"/>
    <property type="evidence" value="ECO:0007669"/>
    <property type="project" value="UniProtKB-UniRule"/>
</dbReference>
<dbReference type="PROSITE" id="PS01217">
    <property type="entry name" value="SUCCINYL_COA_LIG_3"/>
    <property type="match status" value="1"/>
</dbReference>
<feature type="binding site" evidence="7">
    <location>
        <begin position="57"/>
        <end position="59"/>
    </location>
    <ligand>
        <name>ATP</name>
        <dbReference type="ChEBI" id="CHEBI:30616"/>
    </ligand>
</feature>
<dbReference type="NCBIfam" id="NF001913">
    <property type="entry name" value="PRK00696.1"/>
    <property type="match status" value="1"/>
</dbReference>
<keyword evidence="5 7" id="KW-0547">Nucleotide-binding</keyword>
<evidence type="ECO:0000256" key="4">
    <source>
        <dbReference type="ARBA" id="ARBA00022723"/>
    </source>
</evidence>
<dbReference type="FunFam" id="3.30.470.20:FF:000002">
    <property type="entry name" value="Succinate--CoA ligase [ADP-forming] subunit beta"/>
    <property type="match status" value="1"/>
</dbReference>
<dbReference type="InterPro" id="IPR005809">
    <property type="entry name" value="Succ_CoA_ligase-like_bsu"/>
</dbReference>
<feature type="domain" description="ATP-grasp" evidence="9">
    <location>
        <begin position="9"/>
        <end position="231"/>
    </location>
</feature>
<dbReference type="PIRSF" id="PIRSF001554">
    <property type="entry name" value="SucCS_beta"/>
    <property type="match status" value="1"/>
</dbReference>
<keyword evidence="2 7" id="KW-0816">Tricarboxylic acid cycle</keyword>
<feature type="binding site" evidence="7">
    <location>
        <begin position="325"/>
        <end position="327"/>
    </location>
    <ligand>
        <name>substrate</name>
        <note>ligand shared with subunit alpha</note>
    </ligand>
</feature>
<dbReference type="GO" id="GO:0006099">
    <property type="term" value="P:tricarboxylic acid cycle"/>
    <property type="evidence" value="ECO:0007669"/>
    <property type="project" value="UniProtKB-UniRule"/>
</dbReference>
<dbReference type="GO" id="GO:0005829">
    <property type="term" value="C:cytosol"/>
    <property type="evidence" value="ECO:0007669"/>
    <property type="project" value="TreeGrafter"/>
</dbReference>
<keyword evidence="4 7" id="KW-0479">Metal-binding</keyword>
<dbReference type="HAMAP" id="MF_00558">
    <property type="entry name" value="Succ_CoA_beta"/>
    <property type="match status" value="1"/>
</dbReference>
<evidence type="ECO:0000256" key="8">
    <source>
        <dbReference type="PROSITE-ProRule" id="PRU00409"/>
    </source>
</evidence>
<comment type="similarity">
    <text evidence="1 7">Belongs to the succinate/malate CoA ligase beta subunit family.</text>
</comment>
<feature type="binding site" evidence="7">
    <location>
        <position position="203"/>
    </location>
    <ligand>
        <name>Mg(2+)</name>
        <dbReference type="ChEBI" id="CHEBI:18420"/>
    </ligand>
</feature>
<name>A0A395LVZ1_9BACT</name>
<dbReference type="EC" id="6.2.1.5" evidence="7"/>
<dbReference type="Gene3D" id="3.40.50.261">
    <property type="entry name" value="Succinyl-CoA synthetase domains"/>
    <property type="match status" value="1"/>
</dbReference>
<dbReference type="UniPathway" id="UPA00223">
    <property type="reaction ID" value="UER00999"/>
</dbReference>
<evidence type="ECO:0000313" key="11">
    <source>
        <dbReference type="Proteomes" id="UP000266389"/>
    </source>
</evidence>
<dbReference type="NCBIfam" id="TIGR01016">
    <property type="entry name" value="sucCoAbeta"/>
    <property type="match status" value="1"/>
</dbReference>
<dbReference type="SUPFAM" id="SSF52210">
    <property type="entry name" value="Succinyl-CoA synthetase domains"/>
    <property type="match status" value="1"/>
</dbReference>
<dbReference type="GO" id="GO:0042709">
    <property type="term" value="C:succinate-CoA ligase complex"/>
    <property type="evidence" value="ECO:0007669"/>
    <property type="project" value="TreeGrafter"/>
</dbReference>
<dbReference type="InterPro" id="IPR013650">
    <property type="entry name" value="ATP-grasp_succ-CoA_synth-type"/>
</dbReference>
<feature type="binding site" evidence="7">
    <location>
        <position position="111"/>
    </location>
    <ligand>
        <name>ATP</name>
        <dbReference type="ChEBI" id="CHEBI:30616"/>
    </ligand>
</feature>
<dbReference type="InterPro" id="IPR013815">
    <property type="entry name" value="ATP_grasp_subdomain_1"/>
</dbReference>
<comment type="pathway">
    <text evidence="7">Carbohydrate metabolism; tricarboxylic acid cycle; succinate from succinyl-CoA (ligase route): step 1/1.</text>
</comment>
<dbReference type="GO" id="GO:0005524">
    <property type="term" value="F:ATP binding"/>
    <property type="evidence" value="ECO:0007669"/>
    <property type="project" value="UniProtKB-UniRule"/>
</dbReference>
<dbReference type="Proteomes" id="UP000266389">
    <property type="component" value="Unassembled WGS sequence"/>
</dbReference>
<feature type="binding site" evidence="7">
    <location>
        <position position="103"/>
    </location>
    <ligand>
        <name>ATP</name>
        <dbReference type="ChEBI" id="CHEBI:30616"/>
    </ligand>
</feature>
<evidence type="ECO:0000256" key="5">
    <source>
        <dbReference type="ARBA" id="ARBA00022741"/>
    </source>
</evidence>
<comment type="function">
    <text evidence="7">Succinyl-CoA synthetase functions in the citric acid cycle (TCA), coupling the hydrolysis of succinyl-CoA to the synthesis of either ATP or GTP and thus represents the only step of substrate-level phosphorylation in the TCA. The beta subunit provides nucleotide specificity of the enzyme and binds the substrate succinate, while the binding sites for coenzyme A and phosphate are found in the alpha subunit.</text>
</comment>
<gene>
    <name evidence="7" type="primary">sucC</name>
    <name evidence="10" type="ORF">D0433_13735</name>
</gene>
<dbReference type="PANTHER" id="PTHR11815">
    <property type="entry name" value="SUCCINYL-COA SYNTHETASE BETA CHAIN"/>
    <property type="match status" value="1"/>
</dbReference>
<dbReference type="PANTHER" id="PTHR11815:SF10">
    <property type="entry name" value="SUCCINATE--COA LIGASE [GDP-FORMING] SUBUNIT BETA, MITOCHONDRIAL"/>
    <property type="match status" value="1"/>
</dbReference>
<comment type="catalytic activity">
    <reaction evidence="7">
        <text>succinate + ATP + CoA = succinyl-CoA + ADP + phosphate</text>
        <dbReference type="Rhea" id="RHEA:17661"/>
        <dbReference type="ChEBI" id="CHEBI:30031"/>
        <dbReference type="ChEBI" id="CHEBI:30616"/>
        <dbReference type="ChEBI" id="CHEBI:43474"/>
        <dbReference type="ChEBI" id="CHEBI:57287"/>
        <dbReference type="ChEBI" id="CHEBI:57292"/>
        <dbReference type="ChEBI" id="CHEBI:456216"/>
        <dbReference type="EC" id="6.2.1.5"/>
    </reaction>
</comment>
<feature type="binding site" evidence="7">
    <location>
        <position position="50"/>
    </location>
    <ligand>
        <name>ATP</name>
        <dbReference type="ChEBI" id="CHEBI:30616"/>
    </ligand>
</feature>
<organism evidence="10 11">
    <name type="scientific">Candidatus Thermochlorobacter aerophilus</name>
    <dbReference type="NCBI Taxonomy" id="1868324"/>
    <lineage>
        <taxon>Bacteria</taxon>
        <taxon>Pseudomonadati</taxon>
        <taxon>Chlorobiota</taxon>
        <taxon>Chlorobiia</taxon>
        <taxon>Chlorobiales</taxon>
        <taxon>Candidatus Thermochlorobacteriaceae</taxon>
        <taxon>Candidatus Thermochlorobacter</taxon>
    </lineage>
</organism>
<dbReference type="Gene3D" id="3.30.1490.20">
    <property type="entry name" value="ATP-grasp fold, A domain"/>
    <property type="match status" value="1"/>
</dbReference>
<dbReference type="InterPro" id="IPR011761">
    <property type="entry name" value="ATP-grasp"/>
</dbReference>
<evidence type="ECO:0000256" key="6">
    <source>
        <dbReference type="ARBA" id="ARBA00022842"/>
    </source>
</evidence>
<dbReference type="FunFam" id="3.30.1490.20:FF:000002">
    <property type="entry name" value="Succinate--CoA ligase [ADP-forming] subunit beta"/>
    <property type="match status" value="1"/>
</dbReference>
<comment type="caution">
    <text evidence="10">The sequence shown here is derived from an EMBL/GenBank/DDBJ whole genome shotgun (WGS) entry which is preliminary data.</text>
</comment>
<protein>
    <recommendedName>
        <fullName evidence="7">Succinate--CoA ligase [ADP-forming] subunit beta</fullName>
        <ecNumber evidence="7">6.2.1.5</ecNumber>
    </recommendedName>
    <alternativeName>
        <fullName evidence="7">Succinyl-CoA synthetase subunit beta</fullName>
        <shortName evidence="7">SCS-beta</shortName>
    </alternativeName>
</protein>
<proteinExistence type="inferred from homology"/>
<dbReference type="GO" id="GO:0000287">
    <property type="term" value="F:magnesium ion binding"/>
    <property type="evidence" value="ECO:0007669"/>
    <property type="project" value="UniProtKB-UniRule"/>
</dbReference>
<comment type="cofactor">
    <cofactor evidence="7">
        <name>Mg(2+)</name>
        <dbReference type="ChEBI" id="CHEBI:18420"/>
    </cofactor>
    <text evidence="7">Binds 1 Mg(2+) ion per subunit.</text>
</comment>
<accession>A0A395LVZ1</accession>
<comment type="catalytic activity">
    <reaction evidence="7">
        <text>GTP + succinate + CoA = succinyl-CoA + GDP + phosphate</text>
        <dbReference type="Rhea" id="RHEA:22120"/>
        <dbReference type="ChEBI" id="CHEBI:30031"/>
        <dbReference type="ChEBI" id="CHEBI:37565"/>
        <dbReference type="ChEBI" id="CHEBI:43474"/>
        <dbReference type="ChEBI" id="CHEBI:57287"/>
        <dbReference type="ChEBI" id="CHEBI:57292"/>
        <dbReference type="ChEBI" id="CHEBI:58189"/>
    </reaction>
</comment>
<reference evidence="10 11" key="1">
    <citation type="journal article" date="2011" name="ISME J.">
        <title>Community ecology of hot spring cyanobacterial mats: predominant populations and their functional potential.</title>
        <authorList>
            <person name="Klatt C.G."/>
            <person name="Wood J.M."/>
            <person name="Rusch D.B."/>
            <person name="Bateson M.M."/>
            <person name="Hamamura N."/>
            <person name="Heidelberg J.F."/>
            <person name="Grossman A.R."/>
            <person name="Bhaya D."/>
            <person name="Cohan F.M."/>
            <person name="Kuhl M."/>
            <person name="Bryant D.A."/>
            <person name="Ward D.M."/>
        </authorList>
    </citation>
    <scope>NUCLEOTIDE SEQUENCE [LARGE SCALE GENOMIC DNA]</scope>
    <source>
        <strain evidence="10">OS</strain>
    </source>
</reference>
<dbReference type="Gene3D" id="3.30.470.20">
    <property type="entry name" value="ATP-grasp fold, B domain"/>
    <property type="match status" value="1"/>
</dbReference>
<dbReference type="EMBL" id="PHFL01000072">
    <property type="protein sequence ID" value="RFM22877.1"/>
    <property type="molecule type" value="Genomic_DNA"/>
</dbReference>
<evidence type="ECO:0000256" key="3">
    <source>
        <dbReference type="ARBA" id="ARBA00022598"/>
    </source>
</evidence>
<evidence type="ECO:0000313" key="10">
    <source>
        <dbReference type="EMBL" id="RFM22877.1"/>
    </source>
</evidence>
<keyword evidence="3 7" id="KW-0436">Ligase</keyword>
<sequence>MNIHEHQAKDILRRYHVPVPKGIVAFSAEEARAAASTLLAEQGGGVVVVKAQIHAGGRGKAGGVKVVKSADEAFDVAQKMLGMKLVTHQTGPAGKEVRRLLIEQGVNIEKEFYLGITLDRAVSQNVLMVSTEGGVEIEAVAEHSPEKIFKQHLHPLLGVQPYQARQAAFFLGLEGEQFKNAVQFILALCHAYQQIDASLAEINPLVVTKEGQVLALDAKINLDDNALFRHKEFLELRDISEEDPLEVEASASNLNYVKLDGNVGCMVNGAGLAMATMDIIQLAGGKPANFLDVGGSASAKTVEAGFKIILSDPSVKAILVNIFGGIVRCDRVAAGIIEAAKALDIKIPVIVRLEGTNAELAKSMLDDSGLNLIPADSFKNAAEKVTAAIRHSM</sequence>
<comment type="subunit">
    <text evidence="7">Heterotetramer of two alpha and two beta subunits.</text>
</comment>
<evidence type="ECO:0000256" key="7">
    <source>
        <dbReference type="HAMAP-Rule" id="MF_00558"/>
    </source>
</evidence>
<dbReference type="GO" id="GO:0004776">
    <property type="term" value="F:succinate-CoA ligase (GDP-forming) activity"/>
    <property type="evidence" value="ECO:0007669"/>
    <property type="project" value="RHEA"/>
</dbReference>
<evidence type="ECO:0000256" key="2">
    <source>
        <dbReference type="ARBA" id="ARBA00022532"/>
    </source>
</evidence>
<keyword evidence="6 7" id="KW-0460">Magnesium</keyword>
<dbReference type="GO" id="GO:0006104">
    <property type="term" value="P:succinyl-CoA metabolic process"/>
    <property type="evidence" value="ECO:0007669"/>
    <property type="project" value="TreeGrafter"/>
</dbReference>